<dbReference type="AlphaFoldDB" id="A0A831X2C8"/>
<dbReference type="PANTHER" id="PTHR48111">
    <property type="entry name" value="REGULATOR OF RPOS"/>
    <property type="match status" value="1"/>
</dbReference>
<evidence type="ECO:0000256" key="7">
    <source>
        <dbReference type="SAM" id="MobiDB-lite"/>
    </source>
</evidence>
<reference evidence="9" key="1">
    <citation type="journal article" date="2020" name="mSystems">
        <title>Genome- and Community-Level Interaction Insights into Carbon Utilization and Element Cycling Functions of Hydrothermarchaeota in Hydrothermal Sediment.</title>
        <authorList>
            <person name="Zhou Z."/>
            <person name="Liu Y."/>
            <person name="Xu W."/>
            <person name="Pan J."/>
            <person name="Luo Z.H."/>
            <person name="Li M."/>
        </authorList>
    </citation>
    <scope>NUCLEOTIDE SEQUENCE [LARGE SCALE GENOMIC DNA]</scope>
    <source>
        <strain evidence="9">SpSt-210</strain>
    </source>
</reference>
<keyword evidence="4" id="KW-0238">DNA-binding</keyword>
<organism evidence="9">
    <name type="scientific">Thermorudis peleae</name>
    <dbReference type="NCBI Taxonomy" id="1382356"/>
    <lineage>
        <taxon>Bacteria</taxon>
        <taxon>Pseudomonadati</taxon>
        <taxon>Thermomicrobiota</taxon>
        <taxon>Thermomicrobia</taxon>
        <taxon>Thermomicrobia incertae sedis</taxon>
        <taxon>Thermorudis</taxon>
    </lineage>
</organism>
<gene>
    <name evidence="9" type="ORF">ENP34_14705</name>
</gene>
<accession>A0A831X2C8</accession>
<dbReference type="PROSITE" id="PS50110">
    <property type="entry name" value="RESPONSE_REGULATORY"/>
    <property type="match status" value="1"/>
</dbReference>
<evidence type="ECO:0000256" key="1">
    <source>
        <dbReference type="ARBA" id="ARBA00022553"/>
    </source>
</evidence>
<keyword evidence="3" id="KW-0805">Transcription regulation</keyword>
<dbReference type="PANTHER" id="PTHR48111:SF1">
    <property type="entry name" value="TWO-COMPONENT RESPONSE REGULATOR ORR33"/>
    <property type="match status" value="1"/>
</dbReference>
<dbReference type="GO" id="GO:0000156">
    <property type="term" value="F:phosphorelay response regulator activity"/>
    <property type="evidence" value="ECO:0007669"/>
    <property type="project" value="TreeGrafter"/>
</dbReference>
<evidence type="ECO:0000256" key="2">
    <source>
        <dbReference type="ARBA" id="ARBA00023012"/>
    </source>
</evidence>
<evidence type="ECO:0000256" key="4">
    <source>
        <dbReference type="ARBA" id="ARBA00023125"/>
    </source>
</evidence>
<evidence type="ECO:0000259" key="8">
    <source>
        <dbReference type="PROSITE" id="PS50110"/>
    </source>
</evidence>
<dbReference type="GO" id="GO:0006355">
    <property type="term" value="P:regulation of DNA-templated transcription"/>
    <property type="evidence" value="ECO:0007669"/>
    <property type="project" value="TreeGrafter"/>
</dbReference>
<evidence type="ECO:0000256" key="6">
    <source>
        <dbReference type="PROSITE-ProRule" id="PRU00169"/>
    </source>
</evidence>
<dbReference type="InterPro" id="IPR001789">
    <property type="entry name" value="Sig_transdc_resp-reg_receiver"/>
</dbReference>
<feature type="modified residue" description="4-aspartylphosphate" evidence="6">
    <location>
        <position position="54"/>
    </location>
</feature>
<comment type="caution">
    <text evidence="9">The sequence shown here is derived from an EMBL/GenBank/DDBJ whole genome shotgun (WGS) entry which is preliminary data.</text>
</comment>
<dbReference type="FunFam" id="3.40.50.2300:FF:000018">
    <property type="entry name" value="DNA-binding transcriptional regulator NtrC"/>
    <property type="match status" value="1"/>
</dbReference>
<dbReference type="InterPro" id="IPR039420">
    <property type="entry name" value="WalR-like"/>
</dbReference>
<feature type="domain" description="Response regulatory" evidence="8">
    <location>
        <begin position="5"/>
        <end position="119"/>
    </location>
</feature>
<dbReference type="GO" id="GO:0032993">
    <property type="term" value="C:protein-DNA complex"/>
    <property type="evidence" value="ECO:0007669"/>
    <property type="project" value="TreeGrafter"/>
</dbReference>
<dbReference type="Gene3D" id="3.40.50.2300">
    <property type="match status" value="1"/>
</dbReference>
<feature type="compositionally biased region" description="Low complexity" evidence="7">
    <location>
        <begin position="330"/>
        <end position="353"/>
    </location>
</feature>
<dbReference type="InterPro" id="IPR011006">
    <property type="entry name" value="CheY-like_superfamily"/>
</dbReference>
<evidence type="ECO:0000313" key="9">
    <source>
        <dbReference type="EMBL" id="HEG92666.1"/>
    </source>
</evidence>
<evidence type="ECO:0000256" key="3">
    <source>
        <dbReference type="ARBA" id="ARBA00023015"/>
    </source>
</evidence>
<keyword evidence="2" id="KW-0902">Two-component regulatory system</keyword>
<name>A0A831X2C8_9BACT</name>
<dbReference type="SUPFAM" id="SSF52172">
    <property type="entry name" value="CheY-like"/>
    <property type="match status" value="1"/>
</dbReference>
<dbReference type="SMART" id="SM00448">
    <property type="entry name" value="REC"/>
    <property type="match status" value="1"/>
</dbReference>
<dbReference type="Pfam" id="PF00072">
    <property type="entry name" value="Response_reg"/>
    <property type="match status" value="1"/>
</dbReference>
<keyword evidence="5" id="KW-0804">Transcription</keyword>
<feature type="region of interest" description="Disordered" evidence="7">
    <location>
        <begin position="312"/>
        <end position="370"/>
    </location>
</feature>
<keyword evidence="1 6" id="KW-0597">Phosphoprotein</keyword>
<dbReference type="EMBL" id="DSIY01000341">
    <property type="protein sequence ID" value="HEG92666.1"/>
    <property type="molecule type" value="Genomic_DNA"/>
</dbReference>
<feature type="compositionally biased region" description="Polar residues" evidence="7">
    <location>
        <begin position="280"/>
        <end position="292"/>
    </location>
</feature>
<evidence type="ECO:0000256" key="5">
    <source>
        <dbReference type="ARBA" id="ARBA00023163"/>
    </source>
</evidence>
<sequence>MSKASILVVDDEQEIREGLELLLGSEGYRVFQAENAQQGLAALDREPVDLLLLDVALPDRNGLDLLREIRSKDPALPVILITAYGSIDMARQAFKAGALDYITKPWSNDELLAQVVRQAHRRQRCRVTAVPEQPRGRDLVTALGPVDLLTPGEGLARDPHHDLSRRPARNRDHLDGARWQGWRQVTRCWRLQRLQVGLGLRDGGAQLTQPLGPPIDRLQGTLGLLEIVGQLGPALQEPEQPPALGLADVGLPGLLIGRGRAFRARLRGGASTHSPPGHAASSQHYPSPTCSTAVGAGHRSTISISRVRILARSSGGSGRSRAPSRWHSRAPGIAGLSSSASSSSSPLSGAIRASIRRRRPPLSQRSTTPA</sequence>
<feature type="region of interest" description="Disordered" evidence="7">
    <location>
        <begin position="267"/>
        <end position="297"/>
    </location>
</feature>
<protein>
    <submittedName>
        <fullName evidence="9">Response regulator</fullName>
    </submittedName>
</protein>
<dbReference type="GO" id="GO:0000976">
    <property type="term" value="F:transcription cis-regulatory region binding"/>
    <property type="evidence" value="ECO:0007669"/>
    <property type="project" value="TreeGrafter"/>
</dbReference>
<dbReference type="GO" id="GO:0005829">
    <property type="term" value="C:cytosol"/>
    <property type="evidence" value="ECO:0007669"/>
    <property type="project" value="TreeGrafter"/>
</dbReference>
<proteinExistence type="predicted"/>